<keyword evidence="6" id="KW-1185">Reference proteome</keyword>
<evidence type="ECO:0000259" key="4">
    <source>
        <dbReference type="Pfam" id="PF00386"/>
    </source>
</evidence>
<reference evidence="5" key="1">
    <citation type="submission" date="2021-02" db="EMBL/GenBank/DDBJ databases">
        <authorList>
            <person name="Bekaert M."/>
        </authorList>
    </citation>
    <scope>NUCLEOTIDE SEQUENCE</scope>
    <source>
        <strain evidence="5">IoA-00</strain>
    </source>
</reference>
<dbReference type="Proteomes" id="UP000675881">
    <property type="component" value="Unassembled WGS sequence"/>
</dbReference>
<accession>A0A817FAF4</accession>
<dbReference type="Pfam" id="PF00386">
    <property type="entry name" value="C1q"/>
    <property type="match status" value="1"/>
</dbReference>
<evidence type="ECO:0000313" key="5">
    <source>
        <dbReference type="EMBL" id="CAF2740637.1"/>
    </source>
</evidence>
<dbReference type="OrthoDB" id="6350361at2759"/>
<protein>
    <submittedName>
        <fullName evidence="5">C1QL</fullName>
    </submittedName>
</protein>
<dbReference type="SUPFAM" id="SSF49842">
    <property type="entry name" value="TNF-like"/>
    <property type="match status" value="1"/>
</dbReference>
<dbReference type="PANTHER" id="PTHR22923:SF62">
    <property type="entry name" value="CVP18"/>
    <property type="match status" value="1"/>
</dbReference>
<comment type="subcellular location">
    <subcellularLocation>
        <location evidence="1">Secreted</location>
    </subcellularLocation>
</comment>
<organism evidence="5 6">
    <name type="scientific">Lepeophtheirus salmonis</name>
    <name type="common">Salmon louse</name>
    <name type="synonym">Caligus salmonis</name>
    <dbReference type="NCBI Taxonomy" id="72036"/>
    <lineage>
        <taxon>Eukaryota</taxon>
        <taxon>Metazoa</taxon>
        <taxon>Ecdysozoa</taxon>
        <taxon>Arthropoda</taxon>
        <taxon>Crustacea</taxon>
        <taxon>Multicrustacea</taxon>
        <taxon>Hexanauplia</taxon>
        <taxon>Copepoda</taxon>
        <taxon>Siphonostomatoida</taxon>
        <taxon>Caligidae</taxon>
        <taxon>Lepeophtheirus</taxon>
    </lineage>
</organism>
<feature type="domain" description="C1q" evidence="4">
    <location>
        <begin position="214"/>
        <end position="313"/>
    </location>
</feature>
<gene>
    <name evidence="5" type="ORF">LSAA_30</name>
</gene>
<dbReference type="EMBL" id="CAJNVT010000005">
    <property type="protein sequence ID" value="CAF2740637.1"/>
    <property type="molecule type" value="Genomic_DNA"/>
</dbReference>
<dbReference type="AlphaFoldDB" id="A0A817FAF4"/>
<dbReference type="Gene3D" id="2.60.120.40">
    <property type="match status" value="1"/>
</dbReference>
<sequence length="317" mass="36476">MESSVTLYAERKKKKRNISRISGKIFYIDVSLTRAFELGTSEIRGEDRLFGAKNKSSYVHHHSNMKNTSVVDDKLVQLLKDISESLKETDFSAKSLTEDLSKISTDDLQSIIIEQERRIALLENTVQEKCEGAASSYKYSDEQFRKLETRILNLEFLLEETADSKSILNKRKPRNFIGSYSNRVLSGDRDQYMNVAFDAYRNEPFYRPQSYINYDAPLPGIYLFSFHALTKDGQPSYVKLNHNGRNVAGSYRRHEVEMPEGMPDYKDRLENSKAEGMLSQTVLLNLEKGDEVGVFAYHGNIRDGGWHYTHFVGVRIH</sequence>
<keyword evidence="2" id="KW-0964">Secreted</keyword>
<evidence type="ECO:0000256" key="2">
    <source>
        <dbReference type="ARBA" id="ARBA00022525"/>
    </source>
</evidence>
<evidence type="ECO:0000256" key="3">
    <source>
        <dbReference type="ARBA" id="ARBA00022729"/>
    </source>
</evidence>
<dbReference type="InterPro" id="IPR050822">
    <property type="entry name" value="Cerebellin_Synaptic_Org"/>
</dbReference>
<dbReference type="InterPro" id="IPR008983">
    <property type="entry name" value="Tumour_necrosis_fac-like_dom"/>
</dbReference>
<dbReference type="GO" id="GO:0005615">
    <property type="term" value="C:extracellular space"/>
    <property type="evidence" value="ECO:0007669"/>
    <property type="project" value="TreeGrafter"/>
</dbReference>
<name>A0A817FAF4_LEPSM</name>
<proteinExistence type="predicted"/>
<comment type="caution">
    <text evidence="5">The sequence shown here is derived from an EMBL/GenBank/DDBJ whole genome shotgun (WGS) entry which is preliminary data.</text>
</comment>
<evidence type="ECO:0000313" key="6">
    <source>
        <dbReference type="Proteomes" id="UP000675881"/>
    </source>
</evidence>
<keyword evidence="3" id="KW-0732">Signal</keyword>
<evidence type="ECO:0000256" key="1">
    <source>
        <dbReference type="ARBA" id="ARBA00004613"/>
    </source>
</evidence>
<dbReference type="PANTHER" id="PTHR22923">
    <property type="entry name" value="CEREBELLIN-RELATED"/>
    <property type="match status" value="1"/>
</dbReference>
<dbReference type="InterPro" id="IPR001073">
    <property type="entry name" value="C1q_dom"/>
</dbReference>